<protein>
    <submittedName>
        <fullName evidence="1">Uncharacterized protein</fullName>
    </submittedName>
</protein>
<sequence>MSITVLTAADVSALLAHPDTLKDALASQREVLAAFSRSGNAKPDAATENAPSEIQIPHRTTLNTEGCTTLCMPSRVRGLEGEKGSQGTGIGVKVVSVPRQGDAGLPATTTLFEGKEGKLRAVVNARALTAVRNACGAVKDNTAIILIGSYKPTMHEIPGSVVAQGMTGGRKLVVDSREACLREAGELIDAHVAEDDVVELGDVLSGASVGGEGEGGVYIFKSVGISVQDVAIADVMLRLAEARGLGTVIPDYD</sequence>
<evidence type="ECO:0000313" key="1">
    <source>
        <dbReference type="EMBL" id="KAJ9110488.1"/>
    </source>
</evidence>
<proteinExistence type="predicted"/>
<name>A0ACC2WG99_9TREE</name>
<keyword evidence="2" id="KW-1185">Reference proteome</keyword>
<accession>A0ACC2WG99</accession>
<evidence type="ECO:0000313" key="2">
    <source>
        <dbReference type="Proteomes" id="UP001241377"/>
    </source>
</evidence>
<dbReference type="EMBL" id="JASBWR010000012">
    <property type="protein sequence ID" value="KAJ9110488.1"/>
    <property type="molecule type" value="Genomic_DNA"/>
</dbReference>
<organism evidence="1 2">
    <name type="scientific">Naganishia cerealis</name>
    <dbReference type="NCBI Taxonomy" id="610337"/>
    <lineage>
        <taxon>Eukaryota</taxon>
        <taxon>Fungi</taxon>
        <taxon>Dikarya</taxon>
        <taxon>Basidiomycota</taxon>
        <taxon>Agaricomycotina</taxon>
        <taxon>Tremellomycetes</taxon>
        <taxon>Filobasidiales</taxon>
        <taxon>Filobasidiaceae</taxon>
        <taxon>Naganishia</taxon>
    </lineage>
</organism>
<comment type="caution">
    <text evidence="1">The sequence shown here is derived from an EMBL/GenBank/DDBJ whole genome shotgun (WGS) entry which is preliminary data.</text>
</comment>
<gene>
    <name evidence="1" type="ORF">QFC19_001614</name>
</gene>
<reference evidence="1" key="1">
    <citation type="submission" date="2023-04" db="EMBL/GenBank/DDBJ databases">
        <title>Draft Genome sequencing of Naganishia species isolated from polar environments using Oxford Nanopore Technology.</title>
        <authorList>
            <person name="Leo P."/>
            <person name="Venkateswaran K."/>
        </authorList>
    </citation>
    <scope>NUCLEOTIDE SEQUENCE</scope>
    <source>
        <strain evidence="1">MNA-CCFEE 5261</strain>
    </source>
</reference>
<dbReference type="Proteomes" id="UP001241377">
    <property type="component" value="Unassembled WGS sequence"/>
</dbReference>